<name>R7SFG0_FOMME</name>
<feature type="region of interest" description="Disordered" evidence="1">
    <location>
        <begin position="1"/>
        <end position="67"/>
    </location>
</feature>
<keyword evidence="3" id="KW-1185">Reference proteome</keyword>
<sequence>MSLAPEKSKYKGKEKEKPVPRKKGKGLQSGKNTHPSGISDTETSQLDNKLKEEAEIIEQKDTKGKVS</sequence>
<evidence type="ECO:0000313" key="2">
    <source>
        <dbReference type="EMBL" id="EJC97443.1"/>
    </source>
</evidence>
<evidence type="ECO:0000256" key="1">
    <source>
        <dbReference type="SAM" id="MobiDB-lite"/>
    </source>
</evidence>
<reference evidence="3" key="1">
    <citation type="journal article" date="2012" name="Science">
        <title>The Paleozoic origin of enzymatic lignin decomposition reconstructed from 31 fungal genomes.</title>
        <authorList>
            <person name="Floudas D."/>
            <person name="Binder M."/>
            <person name="Riley R."/>
            <person name="Barry K."/>
            <person name="Blanchette R.A."/>
            <person name="Henrissat B."/>
            <person name="Martinez A.T."/>
            <person name="Otillar R."/>
            <person name="Spatafora J.W."/>
            <person name="Yadav J.S."/>
            <person name="Aerts A."/>
            <person name="Benoit I."/>
            <person name="Boyd A."/>
            <person name="Carlson A."/>
            <person name="Copeland A."/>
            <person name="Coutinho P.M."/>
            <person name="de Vries R.P."/>
            <person name="Ferreira P."/>
            <person name="Findley K."/>
            <person name="Foster B."/>
            <person name="Gaskell J."/>
            <person name="Glotzer D."/>
            <person name="Gorecki P."/>
            <person name="Heitman J."/>
            <person name="Hesse C."/>
            <person name="Hori C."/>
            <person name="Igarashi K."/>
            <person name="Jurgens J.A."/>
            <person name="Kallen N."/>
            <person name="Kersten P."/>
            <person name="Kohler A."/>
            <person name="Kuees U."/>
            <person name="Kumar T.K.A."/>
            <person name="Kuo A."/>
            <person name="LaButti K."/>
            <person name="Larrondo L.F."/>
            <person name="Lindquist E."/>
            <person name="Ling A."/>
            <person name="Lombard V."/>
            <person name="Lucas S."/>
            <person name="Lundell T."/>
            <person name="Martin R."/>
            <person name="McLaughlin D.J."/>
            <person name="Morgenstern I."/>
            <person name="Morin E."/>
            <person name="Murat C."/>
            <person name="Nagy L.G."/>
            <person name="Nolan M."/>
            <person name="Ohm R.A."/>
            <person name="Patyshakuliyeva A."/>
            <person name="Rokas A."/>
            <person name="Ruiz-Duenas F.J."/>
            <person name="Sabat G."/>
            <person name="Salamov A."/>
            <person name="Samejima M."/>
            <person name="Schmutz J."/>
            <person name="Slot J.C."/>
            <person name="St John F."/>
            <person name="Stenlid J."/>
            <person name="Sun H."/>
            <person name="Sun S."/>
            <person name="Syed K."/>
            <person name="Tsang A."/>
            <person name="Wiebenga A."/>
            <person name="Young D."/>
            <person name="Pisabarro A."/>
            <person name="Eastwood D.C."/>
            <person name="Martin F."/>
            <person name="Cullen D."/>
            <person name="Grigoriev I.V."/>
            <person name="Hibbett D.S."/>
        </authorList>
    </citation>
    <scope>NUCLEOTIDE SEQUENCE [LARGE SCALE GENOMIC DNA]</scope>
    <source>
        <strain evidence="3">MF3/22</strain>
    </source>
</reference>
<dbReference type="AlphaFoldDB" id="R7SFG0"/>
<gene>
    <name evidence="2" type="ORF">FOMMEDRAFT_163324</name>
</gene>
<feature type="compositionally biased region" description="Basic and acidic residues" evidence="1">
    <location>
        <begin position="1"/>
        <end position="19"/>
    </location>
</feature>
<accession>R7SFG0</accession>
<organism evidence="2 3">
    <name type="scientific">Fomitiporia mediterranea (strain MF3/22)</name>
    <name type="common">Grapevine white-rot fungus</name>
    <dbReference type="NCBI Taxonomy" id="694068"/>
    <lineage>
        <taxon>Eukaryota</taxon>
        <taxon>Fungi</taxon>
        <taxon>Dikarya</taxon>
        <taxon>Basidiomycota</taxon>
        <taxon>Agaricomycotina</taxon>
        <taxon>Agaricomycetes</taxon>
        <taxon>Hymenochaetales</taxon>
        <taxon>Hymenochaetaceae</taxon>
        <taxon>Fomitiporia</taxon>
    </lineage>
</organism>
<protein>
    <submittedName>
        <fullName evidence="2">Uncharacterized protein</fullName>
    </submittedName>
</protein>
<dbReference type="RefSeq" id="XP_007272294.1">
    <property type="nucleotide sequence ID" value="XM_007272232.1"/>
</dbReference>
<proteinExistence type="predicted"/>
<dbReference type="EMBL" id="JH718486">
    <property type="protein sequence ID" value="EJC97443.1"/>
    <property type="molecule type" value="Genomic_DNA"/>
</dbReference>
<dbReference type="GeneID" id="18676006"/>
<dbReference type="KEGG" id="fme:FOMMEDRAFT_163324"/>
<dbReference type="Proteomes" id="UP000053630">
    <property type="component" value="Unassembled WGS sequence"/>
</dbReference>
<feature type="compositionally biased region" description="Basic and acidic residues" evidence="1">
    <location>
        <begin position="48"/>
        <end position="67"/>
    </location>
</feature>
<feature type="compositionally biased region" description="Polar residues" evidence="1">
    <location>
        <begin position="29"/>
        <end position="47"/>
    </location>
</feature>
<evidence type="ECO:0000313" key="3">
    <source>
        <dbReference type="Proteomes" id="UP000053630"/>
    </source>
</evidence>